<organism evidence="2 3">
    <name type="scientific">Nannocystis pusilla</name>
    <dbReference type="NCBI Taxonomy" id="889268"/>
    <lineage>
        <taxon>Bacteria</taxon>
        <taxon>Pseudomonadati</taxon>
        <taxon>Myxococcota</taxon>
        <taxon>Polyangia</taxon>
        <taxon>Nannocystales</taxon>
        <taxon>Nannocystaceae</taxon>
        <taxon>Nannocystis</taxon>
    </lineage>
</organism>
<accession>A0A9X3EKD3</accession>
<dbReference type="AlphaFoldDB" id="A0A9X3EKD3"/>
<protein>
    <submittedName>
        <fullName evidence="2">Lyase</fullName>
    </submittedName>
</protein>
<reference evidence="2" key="1">
    <citation type="submission" date="2022-11" db="EMBL/GenBank/DDBJ databases">
        <title>Minimal conservation of predation-associated metabolite biosynthetic gene clusters underscores biosynthetic potential of Myxococcota including descriptions for ten novel species: Archangium lansinium sp. nov., Myxococcus landrumus sp. nov., Nannocystis bai.</title>
        <authorList>
            <person name="Ahearne A."/>
            <person name="Stevens C."/>
            <person name="Phillips K."/>
        </authorList>
    </citation>
    <scope>NUCLEOTIDE SEQUENCE</scope>
    <source>
        <strain evidence="2">Na p29</strain>
    </source>
</reference>
<dbReference type="RefSeq" id="WP_267767454.1">
    <property type="nucleotide sequence ID" value="NZ_JAPNKE010000002.1"/>
</dbReference>
<keyword evidence="3" id="KW-1185">Reference proteome</keyword>
<dbReference type="EMBL" id="JAPNKE010000002">
    <property type="protein sequence ID" value="MCY1005689.1"/>
    <property type="molecule type" value="Genomic_DNA"/>
</dbReference>
<feature type="compositionally biased region" description="Low complexity" evidence="1">
    <location>
        <begin position="43"/>
        <end position="130"/>
    </location>
</feature>
<keyword evidence="2" id="KW-0456">Lyase</keyword>
<feature type="compositionally biased region" description="Polar residues" evidence="1">
    <location>
        <begin position="26"/>
        <end position="42"/>
    </location>
</feature>
<evidence type="ECO:0000256" key="1">
    <source>
        <dbReference type="SAM" id="MobiDB-lite"/>
    </source>
</evidence>
<dbReference type="Proteomes" id="UP001150924">
    <property type="component" value="Unassembled WGS sequence"/>
</dbReference>
<gene>
    <name evidence="2" type="ORF">OV079_08945</name>
</gene>
<evidence type="ECO:0000313" key="3">
    <source>
        <dbReference type="Proteomes" id="UP001150924"/>
    </source>
</evidence>
<feature type="region of interest" description="Disordered" evidence="1">
    <location>
        <begin position="26"/>
        <end position="141"/>
    </location>
</feature>
<sequence length="501" mass="53090">MQKTSVGKRWLAAPLAVGLAACGDSGTATSTETAGMTQGSTLDPTMGTTATTVPTSTDPTSSTTASGSESNGETTTTSTTSPTTTTSPTSTGPDTTTTTQGVTTTTTGTTSTTTTEGTTTEGTTTTGTTGNPVCEPGDGMGMGPVEKSFIWIPSQDLSDVAKVNTQTLVEVARYKTGPGGNSPSRTAVSVDGRFVVVNNRETGNSSMFAANLEDCVDKNGNGVIDTSQNKNDVRPWMADECLLWHHQWPFAGGFSNGPRGVTWTPGTWDYNLCQYVQPKVWLGYNAPGGVAHFVRIDGETGTIEETIPVPNWNGQGYAPYGGALDPEFRPWFGGLRGEFLRINTDQNPITVTRWTAPFNIQSYGFTVDADGNPWFAGCSGPVSTFDPDTEQYTSVPGTNACFRGITADKDHVWVASNGPCALLQIDRQTKTLVASHNTNPCSTAIGLSIDAEKFVWLVDQEGWAWKIDPDNVPGMQQVQVPGSHYVYSDMTGGQLQSILPM</sequence>
<dbReference type="InterPro" id="IPR015943">
    <property type="entry name" value="WD40/YVTN_repeat-like_dom_sf"/>
</dbReference>
<dbReference type="Gene3D" id="2.130.10.10">
    <property type="entry name" value="YVTN repeat-like/Quinoprotein amine dehydrogenase"/>
    <property type="match status" value="1"/>
</dbReference>
<dbReference type="GO" id="GO:0016829">
    <property type="term" value="F:lyase activity"/>
    <property type="evidence" value="ECO:0007669"/>
    <property type="project" value="UniProtKB-KW"/>
</dbReference>
<evidence type="ECO:0000313" key="2">
    <source>
        <dbReference type="EMBL" id="MCY1005689.1"/>
    </source>
</evidence>
<comment type="caution">
    <text evidence="2">The sequence shown here is derived from an EMBL/GenBank/DDBJ whole genome shotgun (WGS) entry which is preliminary data.</text>
</comment>
<name>A0A9X3EKD3_9BACT</name>
<dbReference type="PROSITE" id="PS51257">
    <property type="entry name" value="PROKAR_LIPOPROTEIN"/>
    <property type="match status" value="1"/>
</dbReference>
<proteinExistence type="predicted"/>
<dbReference type="SUPFAM" id="SSF63829">
    <property type="entry name" value="Calcium-dependent phosphotriesterase"/>
    <property type="match status" value="1"/>
</dbReference>